<feature type="domain" description="Casparian strip membrane protein" evidence="8">
    <location>
        <begin position="22"/>
        <end position="77"/>
    </location>
</feature>
<evidence type="ECO:0000256" key="6">
    <source>
        <dbReference type="ARBA" id="ARBA00023136"/>
    </source>
</evidence>
<comment type="similarity">
    <text evidence="2 7">Belongs to the Casparian strip membrane proteins (CASP) family.</text>
</comment>
<keyword evidence="5 7" id="KW-1133">Transmembrane helix</keyword>
<keyword evidence="4 7" id="KW-0812">Transmembrane</keyword>
<comment type="subunit">
    <text evidence="7">Homodimer and heterodimers.</text>
</comment>
<protein>
    <recommendedName>
        <fullName evidence="7">CASP-like protein</fullName>
    </recommendedName>
</protein>
<keyword evidence="6 7" id="KW-0472">Membrane</keyword>
<evidence type="ECO:0000256" key="1">
    <source>
        <dbReference type="ARBA" id="ARBA00004651"/>
    </source>
</evidence>
<organism evidence="9 10">
    <name type="scientific">Trifolium medium</name>
    <dbReference type="NCBI Taxonomy" id="97028"/>
    <lineage>
        <taxon>Eukaryota</taxon>
        <taxon>Viridiplantae</taxon>
        <taxon>Streptophyta</taxon>
        <taxon>Embryophyta</taxon>
        <taxon>Tracheophyta</taxon>
        <taxon>Spermatophyta</taxon>
        <taxon>Magnoliopsida</taxon>
        <taxon>eudicotyledons</taxon>
        <taxon>Gunneridae</taxon>
        <taxon>Pentapetalae</taxon>
        <taxon>rosids</taxon>
        <taxon>fabids</taxon>
        <taxon>Fabales</taxon>
        <taxon>Fabaceae</taxon>
        <taxon>Papilionoideae</taxon>
        <taxon>50 kb inversion clade</taxon>
        <taxon>NPAAA clade</taxon>
        <taxon>Hologalegina</taxon>
        <taxon>IRL clade</taxon>
        <taxon>Trifolieae</taxon>
        <taxon>Trifolium</taxon>
    </lineage>
</organism>
<evidence type="ECO:0000259" key="8">
    <source>
        <dbReference type="Pfam" id="PF04535"/>
    </source>
</evidence>
<comment type="caution">
    <text evidence="9">The sequence shown here is derived from an EMBL/GenBank/DDBJ whole genome shotgun (WGS) entry which is preliminary data.</text>
</comment>
<dbReference type="Pfam" id="PF04535">
    <property type="entry name" value="CASP_dom"/>
    <property type="match status" value="1"/>
</dbReference>
<dbReference type="AlphaFoldDB" id="A0A392RYE2"/>
<comment type="subcellular location">
    <subcellularLocation>
        <location evidence="1 7">Cell membrane</location>
        <topology evidence="1 7">Multi-pass membrane protein</topology>
    </subcellularLocation>
</comment>
<dbReference type="EMBL" id="LXQA010294551">
    <property type="protein sequence ID" value="MCI41638.1"/>
    <property type="molecule type" value="Genomic_DNA"/>
</dbReference>
<evidence type="ECO:0000256" key="3">
    <source>
        <dbReference type="ARBA" id="ARBA00022475"/>
    </source>
</evidence>
<keyword evidence="10" id="KW-1185">Reference proteome</keyword>
<evidence type="ECO:0000256" key="5">
    <source>
        <dbReference type="ARBA" id="ARBA00022989"/>
    </source>
</evidence>
<comment type="caution">
    <text evidence="7">Lacks conserved residue(s) required for the propagation of feature annotation.</text>
</comment>
<name>A0A392RYE2_9FABA</name>
<accession>A0A392RYE2</accession>
<feature type="transmembrane region" description="Helical" evidence="7">
    <location>
        <begin position="25"/>
        <end position="44"/>
    </location>
</feature>
<evidence type="ECO:0000313" key="9">
    <source>
        <dbReference type="EMBL" id="MCI41638.1"/>
    </source>
</evidence>
<sequence length="77" mass="8349">MEGQSPIVMKEIEVTKSSLEGKFNLLLRLCALVLTLVAAAVIAADKQTTVVPIKLTDSLPPLNVPVTAKWHYLSAYV</sequence>
<evidence type="ECO:0000256" key="4">
    <source>
        <dbReference type="ARBA" id="ARBA00022692"/>
    </source>
</evidence>
<dbReference type="InterPro" id="IPR006702">
    <property type="entry name" value="CASP_dom"/>
</dbReference>
<dbReference type="Proteomes" id="UP000265520">
    <property type="component" value="Unassembled WGS sequence"/>
</dbReference>
<keyword evidence="3 7" id="KW-1003">Cell membrane</keyword>
<evidence type="ECO:0000256" key="7">
    <source>
        <dbReference type="RuleBase" id="RU361233"/>
    </source>
</evidence>
<evidence type="ECO:0000313" key="10">
    <source>
        <dbReference type="Proteomes" id="UP000265520"/>
    </source>
</evidence>
<reference evidence="9 10" key="1">
    <citation type="journal article" date="2018" name="Front. Plant Sci.">
        <title>Red Clover (Trifolium pratense) and Zigzag Clover (T. medium) - A Picture of Genomic Similarities and Differences.</title>
        <authorList>
            <person name="Dluhosova J."/>
            <person name="Istvanek J."/>
            <person name="Nedelnik J."/>
            <person name="Repkova J."/>
        </authorList>
    </citation>
    <scope>NUCLEOTIDE SEQUENCE [LARGE SCALE GENOMIC DNA]</scope>
    <source>
        <strain evidence="10">cv. 10/8</strain>
        <tissue evidence="9">Leaf</tissue>
    </source>
</reference>
<dbReference type="GO" id="GO:0005886">
    <property type="term" value="C:plasma membrane"/>
    <property type="evidence" value="ECO:0007669"/>
    <property type="project" value="UniProtKB-SubCell"/>
</dbReference>
<proteinExistence type="inferred from homology"/>
<evidence type="ECO:0000256" key="2">
    <source>
        <dbReference type="ARBA" id="ARBA00007651"/>
    </source>
</evidence>